<evidence type="ECO:0000313" key="3">
    <source>
        <dbReference type="Proteomes" id="UP000324143"/>
    </source>
</evidence>
<evidence type="ECO:0000313" key="2">
    <source>
        <dbReference type="EMBL" id="TYB30878.1"/>
    </source>
</evidence>
<comment type="caution">
    <text evidence="2">The sequence shown here is derived from an EMBL/GenBank/DDBJ whole genome shotgun (WGS) entry which is preliminary data.</text>
</comment>
<keyword evidence="3" id="KW-1185">Reference proteome</keyword>
<dbReference type="InterPro" id="IPR025297">
    <property type="entry name" value="DUF4159"/>
</dbReference>
<reference evidence="2" key="1">
    <citation type="submission" date="2019-08" db="EMBL/GenBank/DDBJ databases">
        <title>Genomic characterization of a novel candidate phylum (ARYD3) from a high temperature, high salinity tertiary oil reservoir in north central Oklahoma, USA.</title>
        <authorList>
            <person name="Youssef N.H."/>
            <person name="Yadav A."/>
            <person name="Elshahed M.S."/>
        </authorList>
    </citation>
    <scope>NUCLEOTIDE SEQUENCE [LARGE SCALE GENOMIC DNA]</scope>
    <source>
        <strain evidence="2">ARYD3</strain>
    </source>
</reference>
<dbReference type="Proteomes" id="UP000324143">
    <property type="component" value="Unassembled WGS sequence"/>
</dbReference>
<dbReference type="EMBL" id="VSIX01000065">
    <property type="protein sequence ID" value="TYB30878.1"/>
    <property type="molecule type" value="Genomic_DNA"/>
</dbReference>
<sequence length="221" mass="26210">MGMGEVMKKTISIFVLFIFATTLYAQFSIARVKYDGGGDWYTDPTALKNWLQMLKTELNMEVTKKERVITLKDKSFFQYPMLFMSGHGNIKLNETEVSNLREYLSSGGFLYINDDYGFDKNIRREMKKVFPEENFEELDFSHKIFNCYKKLEYYPKVHKHDKEKPQLYAIFKENRIAVLYSHEADIVDGLTDYEVFNDDKKDRREAMKFAVNMIVYIILHN</sequence>
<dbReference type="AlphaFoldDB" id="A0A5D0MHY9"/>
<dbReference type="Pfam" id="PF13709">
    <property type="entry name" value="DUF4159"/>
    <property type="match status" value="1"/>
</dbReference>
<organism evidence="2 3">
    <name type="scientific">Candidatus Mcinerneyibacterium aminivorans</name>
    <dbReference type="NCBI Taxonomy" id="2703815"/>
    <lineage>
        <taxon>Bacteria</taxon>
        <taxon>Candidatus Macinerneyibacteriota</taxon>
        <taxon>Candidatus Mcinerneyibacteria</taxon>
        <taxon>Candidatus Mcinerneyibacteriales</taxon>
        <taxon>Candidatus Mcinerneyibacteriaceae</taxon>
        <taxon>Candidatus Mcinerneyibacterium</taxon>
    </lineage>
</organism>
<dbReference type="Gene3D" id="3.40.50.12140">
    <property type="entry name" value="Domain of unknown function DUF4159"/>
    <property type="match status" value="1"/>
</dbReference>
<name>A0A5D0MHY9_9BACT</name>
<accession>A0A5D0MHY9</accession>
<gene>
    <name evidence="2" type="ORF">FXF47_06750</name>
</gene>
<protein>
    <submittedName>
        <fullName evidence="2">DUF4159 domain-containing protein</fullName>
    </submittedName>
</protein>
<proteinExistence type="predicted"/>
<feature type="domain" description="DUF4159" evidence="1">
    <location>
        <begin position="29"/>
        <end position="217"/>
    </location>
</feature>
<evidence type="ECO:0000259" key="1">
    <source>
        <dbReference type="Pfam" id="PF13709"/>
    </source>
</evidence>